<dbReference type="InterPro" id="IPR025662">
    <property type="entry name" value="Sigma_54_int_dom_ATP-bd_1"/>
</dbReference>
<evidence type="ECO:0000256" key="1">
    <source>
        <dbReference type="ARBA" id="ARBA00022741"/>
    </source>
</evidence>
<dbReference type="NCBIfam" id="TIGR00229">
    <property type="entry name" value="sensory_box"/>
    <property type="match status" value="1"/>
</dbReference>
<keyword evidence="3" id="KW-0175">Coiled coil</keyword>
<dbReference type="Gene3D" id="3.40.50.2300">
    <property type="match status" value="1"/>
</dbReference>
<dbReference type="InterPro" id="IPR010524">
    <property type="entry name" value="Sig_transdc_resp-reg_PrpR_N"/>
</dbReference>
<reference evidence="5 6" key="1">
    <citation type="submission" date="2019-10" db="EMBL/GenBank/DDBJ databases">
        <title>Alkaliphilus serpentinus sp. nov. and Alkaliphilus pronyensis sp. nov., two novel anaerobic alkaliphilic species isolated from the serpentinized-hosted hydrothermal field of the Prony Bay (New Caledonia).</title>
        <authorList>
            <person name="Postec A."/>
        </authorList>
    </citation>
    <scope>NUCLEOTIDE SEQUENCE [LARGE SCALE GENOMIC DNA]</scope>
    <source>
        <strain evidence="5 6">LacT</strain>
    </source>
</reference>
<sequence>MRMNWGIKMYDRIAFIAPYEDLKKIAEEVMGEKGIYLDTYVGDLQLGVDSAIKAKKDGKKIVISRGGTAKVIQEQVDIPVVEIKVTGYDLLRVLNKYKYTQKKVAVIGYDNVISGARVIANILGFTVEYFPVDVEHEVVEKVQLAYDIGIDVIIGDTVSVRTAYSMGMEYELIKSGKEAFINAYEEAQKLYEAIEKESEKKQRYKTIVNFIEEGIIAVNKNEEVILYNPVAEKIFEIPREKVMYKKASDVIPNTRIPNVLKSGKSELGYIQHTGKSVIATNRVPIIVEGEVRGVVVTFQDITRIQEVEQRIRKELHKKGLTAKRTFDHIIGESKIIKKAIELSKKYAETDSTILLCGESGTGKEVFAQAIHNYSRRRNNPFVAINCAAIPGNLWKGVAWYCK</sequence>
<dbReference type="EMBL" id="WBZB01000024">
    <property type="protein sequence ID" value="KAB3530041.1"/>
    <property type="molecule type" value="Genomic_DNA"/>
</dbReference>
<dbReference type="GO" id="GO:0006355">
    <property type="term" value="P:regulation of DNA-templated transcription"/>
    <property type="evidence" value="ECO:0007669"/>
    <property type="project" value="InterPro"/>
</dbReference>
<dbReference type="OrthoDB" id="9803970at2"/>
<dbReference type="GO" id="GO:0003677">
    <property type="term" value="F:DNA binding"/>
    <property type="evidence" value="ECO:0007669"/>
    <property type="project" value="InterPro"/>
</dbReference>
<dbReference type="Gene3D" id="3.40.50.10660">
    <property type="entry name" value="PrpR receptor domain-like"/>
    <property type="match status" value="1"/>
</dbReference>
<dbReference type="CDD" id="cd00009">
    <property type="entry name" value="AAA"/>
    <property type="match status" value="1"/>
</dbReference>
<dbReference type="Pfam" id="PF06506">
    <property type="entry name" value="PrpR_N"/>
    <property type="match status" value="1"/>
</dbReference>
<protein>
    <submittedName>
        <fullName evidence="5">PAS domain-containing protein</fullName>
    </submittedName>
</protein>
<dbReference type="SUPFAM" id="SSF55785">
    <property type="entry name" value="PYP-like sensor domain (PAS domain)"/>
    <property type="match status" value="1"/>
</dbReference>
<name>A0A833M845_9FIRM</name>
<gene>
    <name evidence="5" type="ORF">F8153_08085</name>
</gene>
<dbReference type="GO" id="GO:0005524">
    <property type="term" value="F:ATP binding"/>
    <property type="evidence" value="ECO:0007669"/>
    <property type="project" value="UniProtKB-KW"/>
</dbReference>
<dbReference type="GO" id="GO:0000156">
    <property type="term" value="F:phosphorelay response regulator activity"/>
    <property type="evidence" value="ECO:0007669"/>
    <property type="project" value="InterPro"/>
</dbReference>
<keyword evidence="2" id="KW-0067">ATP-binding</keyword>
<keyword evidence="1" id="KW-0547">Nucleotide-binding</keyword>
<dbReference type="PANTHER" id="PTHR32071">
    <property type="entry name" value="TRANSCRIPTIONAL REGULATORY PROTEIN"/>
    <property type="match status" value="1"/>
</dbReference>
<dbReference type="SUPFAM" id="SSF159800">
    <property type="entry name" value="PrpR receptor domain-like"/>
    <property type="match status" value="1"/>
</dbReference>
<dbReference type="InterPro" id="IPR000014">
    <property type="entry name" value="PAS"/>
</dbReference>
<evidence type="ECO:0000313" key="6">
    <source>
        <dbReference type="Proteomes" id="UP000465601"/>
    </source>
</evidence>
<dbReference type="InterPro" id="IPR002078">
    <property type="entry name" value="Sigma_54_int"/>
</dbReference>
<keyword evidence="6" id="KW-1185">Reference proteome</keyword>
<dbReference type="InterPro" id="IPR013767">
    <property type="entry name" value="PAS_fold"/>
</dbReference>
<evidence type="ECO:0000259" key="4">
    <source>
        <dbReference type="PROSITE" id="PS50045"/>
    </source>
</evidence>
<evidence type="ECO:0000256" key="3">
    <source>
        <dbReference type="SAM" id="Coils"/>
    </source>
</evidence>
<dbReference type="Proteomes" id="UP000465601">
    <property type="component" value="Unassembled WGS sequence"/>
</dbReference>
<evidence type="ECO:0000313" key="5">
    <source>
        <dbReference type="EMBL" id="KAB3530041.1"/>
    </source>
</evidence>
<feature type="domain" description="Sigma-54 factor interaction" evidence="4">
    <location>
        <begin position="329"/>
        <end position="393"/>
    </location>
</feature>
<comment type="caution">
    <text evidence="5">The sequence shown here is derived from an EMBL/GenBank/DDBJ whole genome shotgun (WGS) entry which is preliminary data.</text>
</comment>
<dbReference type="InterPro" id="IPR027417">
    <property type="entry name" value="P-loop_NTPase"/>
</dbReference>
<dbReference type="AlphaFoldDB" id="A0A833M845"/>
<accession>A0A833M845</accession>
<feature type="coiled-coil region" evidence="3">
    <location>
        <begin position="177"/>
        <end position="204"/>
    </location>
</feature>
<dbReference type="PROSITE" id="PS50045">
    <property type="entry name" value="SIGMA54_INTERACT_4"/>
    <property type="match status" value="1"/>
</dbReference>
<dbReference type="Pfam" id="PF00158">
    <property type="entry name" value="Sigma54_activat"/>
    <property type="match status" value="1"/>
</dbReference>
<proteinExistence type="predicted"/>
<organism evidence="5 6">
    <name type="scientific">Alkaliphilus serpentinus</name>
    <dbReference type="NCBI Taxonomy" id="1482731"/>
    <lineage>
        <taxon>Bacteria</taxon>
        <taxon>Bacillati</taxon>
        <taxon>Bacillota</taxon>
        <taxon>Clostridia</taxon>
        <taxon>Peptostreptococcales</taxon>
        <taxon>Natronincolaceae</taxon>
        <taxon>Alkaliphilus</taxon>
    </lineage>
</organism>
<evidence type="ECO:0000256" key="2">
    <source>
        <dbReference type="ARBA" id="ARBA00022840"/>
    </source>
</evidence>
<dbReference type="Gene3D" id="3.30.450.20">
    <property type="entry name" value="PAS domain"/>
    <property type="match status" value="1"/>
</dbReference>
<dbReference type="Pfam" id="PF00989">
    <property type="entry name" value="PAS"/>
    <property type="match status" value="1"/>
</dbReference>
<dbReference type="InterPro" id="IPR035965">
    <property type="entry name" value="PAS-like_dom_sf"/>
</dbReference>
<dbReference type="PROSITE" id="PS00675">
    <property type="entry name" value="SIGMA54_INTERACT_1"/>
    <property type="match status" value="1"/>
</dbReference>
<dbReference type="Gene3D" id="3.40.50.300">
    <property type="entry name" value="P-loop containing nucleotide triphosphate hydrolases"/>
    <property type="match status" value="1"/>
</dbReference>
<dbReference type="SUPFAM" id="SSF52540">
    <property type="entry name" value="P-loop containing nucleoside triphosphate hydrolases"/>
    <property type="match status" value="1"/>
</dbReference>